<feature type="domain" description="FAD-binding" evidence="1">
    <location>
        <begin position="332"/>
        <end position="374"/>
    </location>
</feature>
<reference evidence="2 3" key="1">
    <citation type="journal article" date="2021" name="Comput. Struct. Biotechnol. J.">
        <title>De novo genome assembly of the potent medicinal plant Rehmannia glutinosa using nanopore technology.</title>
        <authorList>
            <person name="Ma L."/>
            <person name="Dong C."/>
            <person name="Song C."/>
            <person name="Wang X."/>
            <person name="Zheng X."/>
            <person name="Niu Y."/>
            <person name="Chen S."/>
            <person name="Feng W."/>
        </authorList>
    </citation>
    <scope>NUCLEOTIDE SEQUENCE [LARGE SCALE GENOMIC DNA]</scope>
    <source>
        <strain evidence="2">DH-2019</strain>
    </source>
</reference>
<dbReference type="Gene3D" id="3.50.50.60">
    <property type="entry name" value="FAD/NAD(P)-binding domain"/>
    <property type="match status" value="1"/>
</dbReference>
<dbReference type="InterPro" id="IPR036188">
    <property type="entry name" value="FAD/NAD-bd_sf"/>
</dbReference>
<dbReference type="Proteomes" id="UP001318860">
    <property type="component" value="Unassembled WGS sequence"/>
</dbReference>
<keyword evidence="3" id="KW-1185">Reference proteome</keyword>
<evidence type="ECO:0000313" key="3">
    <source>
        <dbReference type="Proteomes" id="UP001318860"/>
    </source>
</evidence>
<dbReference type="PANTHER" id="PTHR46496">
    <property type="match status" value="1"/>
</dbReference>
<gene>
    <name evidence="2" type="ORF">DH2020_002753</name>
</gene>
<evidence type="ECO:0000259" key="1">
    <source>
        <dbReference type="Pfam" id="PF01494"/>
    </source>
</evidence>
<feature type="domain" description="FAD-binding" evidence="1">
    <location>
        <begin position="54"/>
        <end position="226"/>
    </location>
</feature>
<organism evidence="2 3">
    <name type="scientific">Rehmannia glutinosa</name>
    <name type="common">Chinese foxglove</name>
    <dbReference type="NCBI Taxonomy" id="99300"/>
    <lineage>
        <taxon>Eukaryota</taxon>
        <taxon>Viridiplantae</taxon>
        <taxon>Streptophyta</taxon>
        <taxon>Embryophyta</taxon>
        <taxon>Tracheophyta</taxon>
        <taxon>Spermatophyta</taxon>
        <taxon>Magnoliopsida</taxon>
        <taxon>eudicotyledons</taxon>
        <taxon>Gunneridae</taxon>
        <taxon>Pentapetalae</taxon>
        <taxon>asterids</taxon>
        <taxon>lamiids</taxon>
        <taxon>Lamiales</taxon>
        <taxon>Orobanchaceae</taxon>
        <taxon>Rehmannieae</taxon>
        <taxon>Rehmannia</taxon>
    </lineage>
</organism>
<dbReference type="SUPFAM" id="SSF51905">
    <property type="entry name" value="FAD/NAD(P)-binding domain"/>
    <property type="match status" value="1"/>
</dbReference>
<evidence type="ECO:0000313" key="2">
    <source>
        <dbReference type="EMBL" id="KAK6162912.1"/>
    </source>
</evidence>
<dbReference type="Pfam" id="PF01494">
    <property type="entry name" value="FAD_binding_3"/>
    <property type="match status" value="2"/>
</dbReference>
<dbReference type="InterPro" id="IPR002938">
    <property type="entry name" value="FAD-bd"/>
</dbReference>
<protein>
    <recommendedName>
        <fullName evidence="1">FAD-binding domain-containing protein</fullName>
    </recommendedName>
</protein>
<comment type="caution">
    <text evidence="2">The sequence shown here is derived from an EMBL/GenBank/DDBJ whole genome shotgun (WGS) entry which is preliminary data.</text>
</comment>
<dbReference type="EMBL" id="JABTTQ020000002">
    <property type="protein sequence ID" value="KAK6162912.1"/>
    <property type="molecule type" value="Genomic_DNA"/>
</dbReference>
<proteinExistence type="predicted"/>
<accession>A0ABR0XUM7</accession>
<dbReference type="PANTHER" id="PTHR46496:SF6">
    <property type="entry name" value="ZEAXANTHIN EPOXIDASE, CHLOROPLASTIC-LIKE ISOFORM X1"/>
    <property type="match status" value="1"/>
</dbReference>
<sequence length="515" mass="57608">MASVQILNFCTYSVHGLREKKVISKKRVIFGVRCENGGNNNVYVNEDYGDKKKLKVLVAGGGIAGLVFALAAKRSGFDVTVFEKDLTAVRGEGRDRGPIQLLSSAMGLLEDIDKDVVREIMETGYVTGDRTNGLADGKTGQWFTKFDFLTPALQKGIPVTQIICRMELQRVLLNAVGDDLVINNSKVVDFVTDANKVTALLENGQQYEGDILIGADGMRSMVRSKLFGTKDPKYSNFICYTGVAEFHPHYLPPFGYKIFIGRSSYFVALDIGKGRMQWYAFVREARESPLPSQGNKNMLLEGFGEWCDEVITIIHRTQEHMIIRRPIHDIDMLKTWGKDRVILLGDAAHAMLPNLGQGGSMAIEDCYWLIQELRNLVETHPFHAISSHEFDLAFRRFEKKRMFRVGTVHAICRAASVLTAFYSTYFNIGPLPLFAQKLSATKLKHPALLVSSTLLKFALPKFMKWVVKGIPVTQIICRMEQQRVLLNAVGDDLVINNSRVVDIVSDASKVSDLLS</sequence>
<dbReference type="PRINTS" id="PR00420">
    <property type="entry name" value="RNGMNOXGNASE"/>
</dbReference>
<name>A0ABR0XUM7_REHGL</name>